<evidence type="ECO:0000313" key="1">
    <source>
        <dbReference type="EnsemblProtists" id="PYU1_T008149"/>
    </source>
</evidence>
<reference evidence="2" key="2">
    <citation type="submission" date="2010-04" db="EMBL/GenBank/DDBJ databases">
        <authorList>
            <person name="Buell R."/>
            <person name="Hamilton J."/>
            <person name="Hostetler J."/>
        </authorList>
    </citation>
    <scope>NUCLEOTIDE SEQUENCE [LARGE SCALE GENOMIC DNA]</scope>
    <source>
        <strain evidence="2">DAOM:BR144</strain>
    </source>
</reference>
<dbReference type="VEuPathDB" id="FungiDB:PYU1_G008133"/>
<dbReference type="EnsemblProtists" id="PYU1_T008149">
    <property type="protein sequence ID" value="PYU1_T008149"/>
    <property type="gene ID" value="PYU1_G008133"/>
</dbReference>
<dbReference type="EMBL" id="GL376619">
    <property type="status" value="NOT_ANNOTATED_CDS"/>
    <property type="molecule type" value="Genomic_DNA"/>
</dbReference>
<dbReference type="Proteomes" id="UP000019132">
    <property type="component" value="Unassembled WGS sequence"/>
</dbReference>
<dbReference type="AlphaFoldDB" id="K3WT55"/>
<dbReference type="InParanoid" id="K3WT55"/>
<name>K3WT55_GLOUD</name>
<evidence type="ECO:0000313" key="2">
    <source>
        <dbReference type="Proteomes" id="UP000019132"/>
    </source>
</evidence>
<accession>K3WT55</accession>
<dbReference type="HOGENOM" id="CLU_069951_1_0_1"/>
<keyword evidence="2" id="KW-1185">Reference proteome</keyword>
<dbReference type="OMA" id="QDNSRTW"/>
<sequence>MPLLLLPRHNGHRALQTQSRRFSSSSLPSPRPLERGWSHVVSACKRAFERRATLAQYQEKQLFSPVPLPLRDMWYFLQLQMPSHAQVDLEEFLRGAQFAGKTQLLAANSHEFALFAAGEGDMTTASTAASQLESICVPYTYRGLLEASKTAYETKKLILEIQEITIDKAFVSGVGYNQFTESEYADLIEGRDASLLSNQRSFAEDATIEHLTIEVGAQTTEVHKMTLLGDEEALVEQQNYRRWLFESKVSNDGELDWRILAAHGINNRAKEIAPRKSLKEK</sequence>
<reference evidence="1" key="3">
    <citation type="submission" date="2015-02" db="UniProtKB">
        <authorList>
            <consortium name="EnsemblProtists"/>
        </authorList>
    </citation>
    <scope>IDENTIFICATION</scope>
    <source>
        <strain evidence="1">DAOM BR144</strain>
    </source>
</reference>
<proteinExistence type="predicted"/>
<protein>
    <submittedName>
        <fullName evidence="1">Uncharacterized protein</fullName>
    </submittedName>
</protein>
<dbReference type="eggNOG" id="ENOG502SNVU">
    <property type="taxonomic scope" value="Eukaryota"/>
</dbReference>
<organism evidence="1 2">
    <name type="scientific">Globisporangium ultimum (strain ATCC 200006 / CBS 805.95 / DAOM BR144)</name>
    <name type="common">Pythium ultimum</name>
    <dbReference type="NCBI Taxonomy" id="431595"/>
    <lineage>
        <taxon>Eukaryota</taxon>
        <taxon>Sar</taxon>
        <taxon>Stramenopiles</taxon>
        <taxon>Oomycota</taxon>
        <taxon>Peronosporomycetes</taxon>
        <taxon>Pythiales</taxon>
        <taxon>Pythiaceae</taxon>
        <taxon>Globisporangium</taxon>
    </lineage>
</organism>
<reference evidence="2" key="1">
    <citation type="journal article" date="2010" name="Genome Biol.">
        <title>Genome sequence of the necrotrophic plant pathogen Pythium ultimum reveals original pathogenicity mechanisms and effector repertoire.</title>
        <authorList>
            <person name="Levesque C.A."/>
            <person name="Brouwer H."/>
            <person name="Cano L."/>
            <person name="Hamilton J.P."/>
            <person name="Holt C."/>
            <person name="Huitema E."/>
            <person name="Raffaele S."/>
            <person name="Robideau G.P."/>
            <person name="Thines M."/>
            <person name="Win J."/>
            <person name="Zerillo M.M."/>
            <person name="Beakes G.W."/>
            <person name="Boore J.L."/>
            <person name="Busam D."/>
            <person name="Dumas B."/>
            <person name="Ferriera S."/>
            <person name="Fuerstenberg S.I."/>
            <person name="Gachon C.M."/>
            <person name="Gaulin E."/>
            <person name="Govers F."/>
            <person name="Grenville-Briggs L."/>
            <person name="Horner N."/>
            <person name="Hostetler J."/>
            <person name="Jiang R.H."/>
            <person name="Johnson J."/>
            <person name="Krajaejun T."/>
            <person name="Lin H."/>
            <person name="Meijer H.J."/>
            <person name="Moore B."/>
            <person name="Morris P."/>
            <person name="Phuntmart V."/>
            <person name="Puiu D."/>
            <person name="Shetty J."/>
            <person name="Stajich J.E."/>
            <person name="Tripathy S."/>
            <person name="Wawra S."/>
            <person name="van West P."/>
            <person name="Whitty B.R."/>
            <person name="Coutinho P.M."/>
            <person name="Henrissat B."/>
            <person name="Martin F."/>
            <person name="Thomas P.D."/>
            <person name="Tyler B.M."/>
            <person name="De Vries R.P."/>
            <person name="Kamoun S."/>
            <person name="Yandell M."/>
            <person name="Tisserat N."/>
            <person name="Buell C.R."/>
        </authorList>
    </citation>
    <scope>NUCLEOTIDE SEQUENCE</scope>
    <source>
        <strain evidence="2">DAOM:BR144</strain>
    </source>
</reference>